<evidence type="ECO:0000313" key="1">
    <source>
        <dbReference type="EMBL" id="MDA7028450.1"/>
    </source>
</evidence>
<dbReference type="Proteomes" id="UP001211894">
    <property type="component" value="Unassembled WGS sequence"/>
</dbReference>
<name>A0ABT4X8D7_9BACI</name>
<proteinExistence type="predicted"/>
<dbReference type="InterPro" id="IPR049300">
    <property type="entry name" value="Gp22-like_sf"/>
</dbReference>
<dbReference type="InterPro" id="IPR049298">
    <property type="entry name" value="Gp22-like"/>
</dbReference>
<protein>
    <submittedName>
        <fullName evidence="1">Uncharacterized protein</fullName>
    </submittedName>
</protein>
<dbReference type="EMBL" id="JAQKAB010000018">
    <property type="protein sequence ID" value="MDA7028450.1"/>
    <property type="molecule type" value="Genomic_DNA"/>
</dbReference>
<dbReference type="Gene3D" id="2.60.40.2980">
    <property type="match status" value="1"/>
</dbReference>
<organism evidence="1 2">
    <name type="scientific">Bacillus changyiensis</name>
    <dbReference type="NCBI Taxonomy" id="3004103"/>
    <lineage>
        <taxon>Bacteria</taxon>
        <taxon>Bacillati</taxon>
        <taxon>Bacillota</taxon>
        <taxon>Bacilli</taxon>
        <taxon>Bacillales</taxon>
        <taxon>Bacillaceae</taxon>
        <taxon>Bacillus</taxon>
    </lineage>
</organism>
<sequence length="126" mass="14725">MIERRNVPAAWYIENMEITETDTGIEISACVLKHNEDIFPFEAVSFDLIPDDKVQVTYDLYITLDSKANEMDYTLVRSYVDSDGYYPGYRGDKRLIHTLLTIEVDMKGKRTGVIYLYHKWEAKNET</sequence>
<dbReference type="RefSeq" id="WP_271342268.1">
    <property type="nucleotide sequence ID" value="NZ_JAQKAB010000018.1"/>
</dbReference>
<evidence type="ECO:0000313" key="2">
    <source>
        <dbReference type="Proteomes" id="UP001211894"/>
    </source>
</evidence>
<reference evidence="1 2" key="1">
    <citation type="submission" date="2023-01" db="EMBL/GenBank/DDBJ databases">
        <title>Bacillus changyiensis sp. nov., isolated from a coastal deposit.</title>
        <authorList>
            <person name="Xiao G."/>
            <person name="Lai Q."/>
            <person name="Hu Z."/>
            <person name="Shao Z."/>
        </authorList>
    </citation>
    <scope>NUCLEOTIDE SEQUENCE [LARGE SCALE GENOMIC DNA]</scope>
    <source>
        <strain evidence="1 2">CLL-7-23</strain>
    </source>
</reference>
<accession>A0ABT4X8D7</accession>
<keyword evidence="2" id="KW-1185">Reference proteome</keyword>
<comment type="caution">
    <text evidence="1">The sequence shown here is derived from an EMBL/GenBank/DDBJ whole genome shotgun (WGS) entry which is preliminary data.</text>
</comment>
<gene>
    <name evidence="1" type="ORF">PJ311_18085</name>
</gene>
<dbReference type="Pfam" id="PF21567">
    <property type="entry name" value="Gp22"/>
    <property type="match status" value="1"/>
</dbReference>